<dbReference type="NCBIfam" id="TIGR00206">
    <property type="entry name" value="fliF"/>
    <property type="match status" value="1"/>
</dbReference>
<keyword evidence="15" id="KW-1185">Reference proteome</keyword>
<dbReference type="InterPro" id="IPR000067">
    <property type="entry name" value="FlgMring_FliF"/>
</dbReference>
<dbReference type="PANTHER" id="PTHR30046">
    <property type="entry name" value="FLAGELLAR M-RING PROTEIN"/>
    <property type="match status" value="1"/>
</dbReference>
<evidence type="ECO:0000256" key="3">
    <source>
        <dbReference type="ARBA" id="ARBA00007971"/>
    </source>
</evidence>
<evidence type="ECO:0000256" key="4">
    <source>
        <dbReference type="ARBA" id="ARBA00022475"/>
    </source>
</evidence>
<dbReference type="Gene3D" id="3.30.300.30">
    <property type="match status" value="1"/>
</dbReference>
<keyword evidence="8 9" id="KW-0975">Bacterial flagellum</keyword>
<keyword evidence="14" id="KW-0282">Flagellum</keyword>
<keyword evidence="14" id="KW-0969">Cilium</keyword>
<proteinExistence type="inferred from homology"/>
<keyword evidence="7 11" id="KW-0472">Membrane</keyword>
<feature type="domain" description="Flagellar M-ring C-terminal" evidence="13">
    <location>
        <begin position="249"/>
        <end position="398"/>
    </location>
</feature>
<sequence>MPRQISSFFQRLGQNIREFTIAQRTVAIIGVAVLALGIAALTMWATKPAYTPLFSGLAGADASAIVDQLATDKVDYQLSDGGATILVPQADVYAERLKAAAAGLPTSDTGGYSLLDKMGVTASEFQQSVTYKRALEGELANTIQAMQGVKTASVRLAIPKDTVFVSEKQDPTASVFVATQTGVTLSSDQVQAIVHLTSASIDGMKPTDVAVIDSKGIVLSAVGTGVTGTGAEQSTDYEQRVRGSVQAMLDKVLGAGNATVVVAADMSAQSASRVEESFTSPTNAPALNEAVKTETYTGTGASGAAGVLGTTTTTTTPTGTSTDGSFTSADTTKNNAVNKVTETRTIPAGAVNRQTISVAVNKDTIGSVNVADVTSLVSSAAGIDSTRGDAVTVEVVSFNGQAATDAAAALAQQDAQTSADRMGEIVRIGIITAGILITLILGMLLYARRSRRQSRESIEVDEMLQVRPALAPAAVPFGLGAPIAPIMIDPSPTVAFGAPAFTPPVASERMRVEIDALAQRDPKKTAEYLRGLMDDRQPA</sequence>
<organism evidence="14 15">
    <name type="scientific">Cryobacterium breve</name>
    <dbReference type="NCBI Taxonomy" id="1259258"/>
    <lineage>
        <taxon>Bacteria</taxon>
        <taxon>Bacillati</taxon>
        <taxon>Actinomycetota</taxon>
        <taxon>Actinomycetes</taxon>
        <taxon>Micrococcales</taxon>
        <taxon>Microbacteriaceae</taxon>
        <taxon>Cryobacterium</taxon>
    </lineage>
</organism>
<evidence type="ECO:0000256" key="5">
    <source>
        <dbReference type="ARBA" id="ARBA00022692"/>
    </source>
</evidence>
<dbReference type="InterPro" id="IPR045851">
    <property type="entry name" value="AMP-bd_C_sf"/>
</dbReference>
<evidence type="ECO:0000313" key="15">
    <source>
        <dbReference type="Proteomes" id="UP001212421"/>
    </source>
</evidence>
<evidence type="ECO:0000256" key="8">
    <source>
        <dbReference type="ARBA" id="ARBA00023143"/>
    </source>
</evidence>
<feature type="region of interest" description="Disordered" evidence="10">
    <location>
        <begin position="307"/>
        <end position="330"/>
    </location>
</feature>
<dbReference type="Proteomes" id="UP001212421">
    <property type="component" value="Chromosome"/>
</dbReference>
<feature type="transmembrane region" description="Helical" evidence="11">
    <location>
        <begin position="21"/>
        <end position="45"/>
    </location>
</feature>
<comment type="similarity">
    <text evidence="3 9">Belongs to the FliF family.</text>
</comment>
<evidence type="ECO:0000259" key="12">
    <source>
        <dbReference type="Pfam" id="PF01514"/>
    </source>
</evidence>
<keyword evidence="14" id="KW-0966">Cell projection</keyword>
<dbReference type="Pfam" id="PF08345">
    <property type="entry name" value="YscJ_FliF_C"/>
    <property type="match status" value="1"/>
</dbReference>
<keyword evidence="6 11" id="KW-1133">Transmembrane helix</keyword>
<comment type="function">
    <text evidence="9">The M ring may be actively involved in energy transduction.</text>
</comment>
<evidence type="ECO:0000256" key="6">
    <source>
        <dbReference type="ARBA" id="ARBA00022989"/>
    </source>
</evidence>
<accession>A0ABY7NC57</accession>
<dbReference type="PRINTS" id="PR01009">
    <property type="entry name" value="FLGMRINGFLIF"/>
</dbReference>
<dbReference type="InterPro" id="IPR006182">
    <property type="entry name" value="FliF_N_dom"/>
</dbReference>
<dbReference type="PIRSF" id="PIRSF004862">
    <property type="entry name" value="FliF"/>
    <property type="match status" value="1"/>
</dbReference>
<feature type="transmembrane region" description="Helical" evidence="11">
    <location>
        <begin position="425"/>
        <end position="447"/>
    </location>
</feature>
<evidence type="ECO:0000256" key="11">
    <source>
        <dbReference type="SAM" id="Phobius"/>
    </source>
</evidence>
<feature type="domain" description="Flagellar M-ring N-terminal" evidence="12">
    <location>
        <begin position="46"/>
        <end position="220"/>
    </location>
</feature>
<comment type="subcellular location">
    <subcellularLocation>
        <location evidence="1 9">Bacterial flagellum basal body</location>
    </subcellularLocation>
    <subcellularLocation>
        <location evidence="2">Cell membrane</location>
        <topology evidence="2">Multi-pass membrane protein</topology>
    </subcellularLocation>
</comment>
<keyword evidence="5 11" id="KW-0812">Transmembrane</keyword>
<evidence type="ECO:0000256" key="9">
    <source>
        <dbReference type="PIRNR" id="PIRNR004862"/>
    </source>
</evidence>
<evidence type="ECO:0000256" key="1">
    <source>
        <dbReference type="ARBA" id="ARBA00004117"/>
    </source>
</evidence>
<name>A0ABY7NC57_9MICO</name>
<keyword evidence="4" id="KW-1003">Cell membrane</keyword>
<evidence type="ECO:0000256" key="2">
    <source>
        <dbReference type="ARBA" id="ARBA00004651"/>
    </source>
</evidence>
<reference evidence="14 15" key="1">
    <citation type="submission" date="2021-05" db="EMBL/GenBank/DDBJ databases">
        <authorList>
            <person name="Kumar R."/>
            <person name="Kumar A."/>
            <person name="Mukhia S."/>
        </authorList>
    </citation>
    <scope>NUCLEOTIDE SEQUENCE [LARGE SCALE GENOMIC DNA]</scope>
    <source>
        <strain evidence="14 15">ERMR7:08</strain>
    </source>
</reference>
<dbReference type="EMBL" id="CP075584">
    <property type="protein sequence ID" value="WBM80102.1"/>
    <property type="molecule type" value="Genomic_DNA"/>
</dbReference>
<dbReference type="InterPro" id="IPR013556">
    <property type="entry name" value="Flag_M-ring_C"/>
</dbReference>
<gene>
    <name evidence="14" type="primary">fliF</name>
    <name evidence="14" type="ORF">KIV56_00290</name>
</gene>
<protein>
    <recommendedName>
        <fullName evidence="9">Flagellar M-ring protein</fullName>
    </recommendedName>
</protein>
<dbReference type="PANTHER" id="PTHR30046:SF0">
    <property type="entry name" value="FLAGELLAR M-RING PROTEIN"/>
    <property type="match status" value="1"/>
</dbReference>
<dbReference type="RefSeq" id="WP_281534720.1">
    <property type="nucleotide sequence ID" value="NZ_CP075584.1"/>
</dbReference>
<evidence type="ECO:0000259" key="13">
    <source>
        <dbReference type="Pfam" id="PF08345"/>
    </source>
</evidence>
<dbReference type="InterPro" id="IPR043427">
    <property type="entry name" value="YscJ/FliF"/>
</dbReference>
<evidence type="ECO:0000256" key="10">
    <source>
        <dbReference type="SAM" id="MobiDB-lite"/>
    </source>
</evidence>
<dbReference type="Pfam" id="PF01514">
    <property type="entry name" value="YscJ_FliF"/>
    <property type="match status" value="1"/>
</dbReference>
<evidence type="ECO:0000313" key="14">
    <source>
        <dbReference type="EMBL" id="WBM80102.1"/>
    </source>
</evidence>
<evidence type="ECO:0000256" key="7">
    <source>
        <dbReference type="ARBA" id="ARBA00023136"/>
    </source>
</evidence>